<keyword evidence="2" id="KW-0349">Heme</keyword>
<keyword evidence="3" id="KW-0201">Cytochrome c-type biogenesis</keyword>
<dbReference type="Gene3D" id="2.40.50.140">
    <property type="entry name" value="Nucleic acid-binding proteins"/>
    <property type="match status" value="1"/>
</dbReference>
<evidence type="ECO:0000256" key="1">
    <source>
        <dbReference type="ARBA" id="ARBA00004370"/>
    </source>
</evidence>
<reference evidence="5" key="2">
    <citation type="journal article" date="2012" name="PLoS ONE">
        <title>A Deeply Branching Thermophilic Bacterium with an Ancient Acetyl-CoA Pathway Dominates a Subsurface Ecosystem.</title>
        <authorList>
            <person name="Takami H."/>
            <person name="Noguchi H."/>
            <person name="Takaki Y."/>
            <person name="Uchiyama I."/>
            <person name="Toyoda A."/>
            <person name="Nishi S."/>
            <person name="Chee G.-J."/>
            <person name="Arai W."/>
            <person name="Nunoura T."/>
            <person name="Itoh T."/>
            <person name="Hattori M."/>
            <person name="Takai K."/>
        </authorList>
    </citation>
    <scope>NUCLEOTIDE SEQUENCE</scope>
</reference>
<proteinExistence type="predicted"/>
<organism evidence="5">
    <name type="scientific">uncultured Bacteroidota bacterium</name>
    <dbReference type="NCBI Taxonomy" id="152509"/>
    <lineage>
        <taxon>Bacteria</taxon>
        <taxon>Pseudomonadati</taxon>
        <taxon>Bacteroidota</taxon>
        <taxon>environmental samples</taxon>
    </lineage>
</organism>
<dbReference type="InterPro" id="IPR036127">
    <property type="entry name" value="CcmE-like_sf"/>
</dbReference>
<reference evidence="5" key="1">
    <citation type="journal article" date="2005" name="Environ. Microbiol.">
        <title>Genetic and functional properties of uncultivated thermophilic crenarchaeotes from a subsurface gold mine as revealed by analysis of genome fragments.</title>
        <authorList>
            <person name="Nunoura T."/>
            <person name="Hirayama H."/>
            <person name="Takami H."/>
            <person name="Oida H."/>
            <person name="Nishi S."/>
            <person name="Shimamura S."/>
            <person name="Suzuki Y."/>
            <person name="Inagaki F."/>
            <person name="Takai K."/>
            <person name="Nealson K.H."/>
            <person name="Horikoshi K."/>
        </authorList>
    </citation>
    <scope>NUCLEOTIDE SEQUENCE</scope>
</reference>
<dbReference type="EMBL" id="AP011655">
    <property type="protein sequence ID" value="BAL53334.1"/>
    <property type="molecule type" value="Genomic_DNA"/>
</dbReference>
<dbReference type="GO" id="GO:0017003">
    <property type="term" value="P:protein-heme linkage"/>
    <property type="evidence" value="ECO:0007669"/>
    <property type="project" value="InterPro"/>
</dbReference>
<accession>H5SAZ8</accession>
<keyword evidence="4" id="KW-0472">Membrane</keyword>
<keyword evidence="2" id="KW-0479">Metal-binding</keyword>
<evidence type="ECO:0000313" key="5">
    <source>
        <dbReference type="EMBL" id="BAL53334.1"/>
    </source>
</evidence>
<name>H5SAZ8_9BACT</name>
<dbReference type="Pfam" id="PF03100">
    <property type="entry name" value="CcmE"/>
    <property type="match status" value="1"/>
</dbReference>
<gene>
    <name evidence="5" type="ORF">HGMM_F06F04C15</name>
</gene>
<dbReference type="InterPro" id="IPR004329">
    <property type="entry name" value="CcmE"/>
</dbReference>
<evidence type="ECO:0000256" key="2">
    <source>
        <dbReference type="ARBA" id="ARBA00022617"/>
    </source>
</evidence>
<sequence length="129" mass="14372">MKARYLIGAIALIAALSGSVYLLSQSQVQYATISEARTLGRKVQIKGRWDAAAESSYDQNRNLFRFVLIDDQGNRIPVEYQGAKPNNFELAHSVVVRGRVEGDHFHATEILTKCPSKYEGSSPMTPRTE</sequence>
<keyword evidence="2" id="KW-0408">Iron</keyword>
<dbReference type="GO" id="GO:0005886">
    <property type="term" value="C:plasma membrane"/>
    <property type="evidence" value="ECO:0007669"/>
    <property type="project" value="InterPro"/>
</dbReference>
<dbReference type="SUPFAM" id="SSF82093">
    <property type="entry name" value="Heme chaperone CcmE"/>
    <property type="match status" value="1"/>
</dbReference>
<comment type="subcellular location">
    <subcellularLocation>
        <location evidence="1">Membrane</location>
    </subcellularLocation>
</comment>
<evidence type="ECO:0000256" key="3">
    <source>
        <dbReference type="ARBA" id="ARBA00022748"/>
    </source>
</evidence>
<dbReference type="InterPro" id="IPR012340">
    <property type="entry name" value="NA-bd_OB-fold"/>
</dbReference>
<dbReference type="AlphaFoldDB" id="H5SAZ8"/>
<dbReference type="GO" id="GO:0020037">
    <property type="term" value="F:heme binding"/>
    <property type="evidence" value="ECO:0007669"/>
    <property type="project" value="InterPro"/>
</dbReference>
<dbReference type="GO" id="GO:0017004">
    <property type="term" value="P:cytochrome complex assembly"/>
    <property type="evidence" value="ECO:0007669"/>
    <property type="project" value="UniProtKB-KW"/>
</dbReference>
<evidence type="ECO:0000256" key="4">
    <source>
        <dbReference type="ARBA" id="ARBA00023136"/>
    </source>
</evidence>
<protein>
    <submittedName>
        <fullName evidence="5">Cytochrome c-type biogenesis protein CcmE</fullName>
    </submittedName>
</protein>